<dbReference type="Proteomes" id="UP000621266">
    <property type="component" value="Unassembled WGS sequence"/>
</dbReference>
<dbReference type="Pfam" id="PF00668">
    <property type="entry name" value="Condensation"/>
    <property type="match status" value="1"/>
</dbReference>
<evidence type="ECO:0000313" key="3">
    <source>
        <dbReference type="EMBL" id="KAF4408410.1"/>
    </source>
</evidence>
<keyword evidence="4" id="KW-1185">Reference proteome</keyword>
<feature type="domain" description="Condensation" evidence="2">
    <location>
        <begin position="12"/>
        <end position="352"/>
    </location>
</feature>
<comment type="caution">
    <text evidence="3">The sequence shown here is derived from an EMBL/GenBank/DDBJ whole genome shotgun (WGS) entry which is preliminary data.</text>
</comment>
<dbReference type="PANTHER" id="PTHR45527:SF1">
    <property type="entry name" value="FATTY ACID SYNTHASE"/>
    <property type="match status" value="1"/>
</dbReference>
<name>A0ABQ7FJ47_9ACTN</name>
<dbReference type="Gene3D" id="3.30.559.10">
    <property type="entry name" value="Chloramphenicol acetyltransferase-like domain"/>
    <property type="match status" value="1"/>
</dbReference>
<reference evidence="3 4" key="1">
    <citation type="submission" date="2019-10" db="EMBL/GenBank/DDBJ databases">
        <title>Streptomyces tenebrisbrunneis sp.nov., an endogenous actinomycete isolated from of Lycium ruthenicum.</title>
        <authorList>
            <person name="Ma L."/>
        </authorList>
    </citation>
    <scope>NUCLEOTIDE SEQUENCE [LARGE SCALE GENOMIC DNA]</scope>
    <source>
        <strain evidence="3 4">TRM 66187</strain>
    </source>
</reference>
<dbReference type="InterPro" id="IPR023213">
    <property type="entry name" value="CAT-like_dom_sf"/>
</dbReference>
<dbReference type="PANTHER" id="PTHR45527">
    <property type="entry name" value="NONRIBOSOMAL PEPTIDE SYNTHETASE"/>
    <property type="match status" value="1"/>
</dbReference>
<protein>
    <recommendedName>
        <fullName evidence="2">Condensation domain-containing protein</fullName>
    </recommendedName>
</protein>
<evidence type="ECO:0000259" key="2">
    <source>
        <dbReference type="Pfam" id="PF00668"/>
    </source>
</evidence>
<evidence type="ECO:0000313" key="4">
    <source>
        <dbReference type="Proteomes" id="UP000621266"/>
    </source>
</evidence>
<feature type="region of interest" description="Disordered" evidence="1">
    <location>
        <begin position="451"/>
        <end position="490"/>
    </location>
</feature>
<evidence type="ECO:0000256" key="1">
    <source>
        <dbReference type="SAM" id="MobiDB-lite"/>
    </source>
</evidence>
<accession>A0ABQ7FJ47</accession>
<organism evidence="3 4">
    <name type="scientific">Streptomyces lycii</name>
    <dbReference type="NCBI Taxonomy" id="2654337"/>
    <lineage>
        <taxon>Bacteria</taxon>
        <taxon>Bacillati</taxon>
        <taxon>Actinomycetota</taxon>
        <taxon>Actinomycetes</taxon>
        <taxon>Kitasatosporales</taxon>
        <taxon>Streptomycetaceae</taxon>
        <taxon>Streptomyces</taxon>
    </lineage>
</organism>
<dbReference type="EMBL" id="WHPN01000275">
    <property type="protein sequence ID" value="KAF4408410.1"/>
    <property type="molecule type" value="Genomic_DNA"/>
</dbReference>
<dbReference type="RefSeq" id="WP_156206278.1">
    <property type="nucleotide sequence ID" value="NZ_WHPN01000275.1"/>
</dbReference>
<proteinExistence type="predicted"/>
<dbReference type="InterPro" id="IPR001242">
    <property type="entry name" value="Condensation_dom"/>
</dbReference>
<dbReference type="SUPFAM" id="SSF52777">
    <property type="entry name" value="CoA-dependent acyltransferases"/>
    <property type="match status" value="2"/>
</dbReference>
<dbReference type="Gene3D" id="3.30.559.30">
    <property type="entry name" value="Nonribosomal peptide synthetase, condensation domain"/>
    <property type="match status" value="1"/>
</dbReference>
<sequence length="490" mass="51103">MTGNDAPPHPRFPLLAAQQRMWAQGAAAPADPAHNCGAYVEIRGDLDPVLLERALHTALAGTEALRVRFGQDHSFPWQCVVPADEAPLPRHDLSGRTGPADAAAAWMAERLDEGSDPRSGPPYEHALLTLGERHHLLFLRHHRVVADTYSRHQYLRRVAEVYTALAAGSDVPGSRAGTLTQLVGEEMAYQHSGQAARDEAYWREVLAAPYPETGPAGRDGAAAVRPLRAAARLPDEVVAALLGTAREARTRWSAVLIAALAAHLGERAGTDDVVLGLMVAGRLTRAALNTPANLANELPLRLRTPAPARTAGPAGPAGRAGRAGRAGADDAFAALVGQVSERVGGALRHQRHRFGSPDAPAGHGHGYGGPGRTSVNILSFERGLRFGDCVTTLRTLAAGPADGLRLNVSGDPQAGRGLTLEFAAGPGVCTAGELAGRLEEFTESLRRYAAAPLRGTPAPVRGKSARSVSASPVTASPVPAPSVSAPAGAS</sequence>
<gene>
    <name evidence="3" type="ORF">GCU69_14570</name>
</gene>
<feature type="compositionally biased region" description="Low complexity" evidence="1">
    <location>
        <begin position="465"/>
        <end position="490"/>
    </location>
</feature>